<dbReference type="InParanoid" id="A0A061EFI1"/>
<reference evidence="2 3" key="1">
    <citation type="journal article" date="2013" name="Genome Biol.">
        <title>The genome sequence of the most widely cultivated cacao type and its use to identify candidate genes regulating pod color.</title>
        <authorList>
            <person name="Motamayor J.C."/>
            <person name="Mockaitis K."/>
            <person name="Schmutz J."/>
            <person name="Haiminen N."/>
            <person name="Iii D.L."/>
            <person name="Cornejo O."/>
            <person name="Findley S.D."/>
            <person name="Zheng P."/>
            <person name="Utro F."/>
            <person name="Royaert S."/>
            <person name="Saski C."/>
            <person name="Jenkins J."/>
            <person name="Podicheti R."/>
            <person name="Zhao M."/>
            <person name="Scheffler B.E."/>
            <person name="Stack J.C."/>
            <person name="Feltus F.A."/>
            <person name="Mustiga G.M."/>
            <person name="Amores F."/>
            <person name="Phillips W."/>
            <person name="Marelli J.P."/>
            <person name="May G.D."/>
            <person name="Shapiro H."/>
            <person name="Ma J."/>
            <person name="Bustamante C.D."/>
            <person name="Schnell R.J."/>
            <person name="Main D."/>
            <person name="Gilbert D."/>
            <person name="Parida L."/>
            <person name="Kuhn D.N."/>
        </authorList>
    </citation>
    <scope>NUCLEOTIDE SEQUENCE [LARGE SCALE GENOMIC DNA]</scope>
    <source>
        <strain evidence="3">cv. Matina 1-6</strain>
    </source>
</reference>
<dbReference type="Proteomes" id="UP000026915">
    <property type="component" value="Chromosome 4"/>
</dbReference>
<accession>A0A061EFI1</accession>
<keyword evidence="3" id="KW-1185">Reference proteome</keyword>
<evidence type="ECO:0000313" key="3">
    <source>
        <dbReference type="Proteomes" id="UP000026915"/>
    </source>
</evidence>
<dbReference type="AlphaFoldDB" id="A0A061EFI1"/>
<gene>
    <name evidence="2" type="ORF">TCM_018447</name>
</gene>
<evidence type="ECO:0000313" key="2">
    <source>
        <dbReference type="EMBL" id="EOY03408.1"/>
    </source>
</evidence>
<feature type="region of interest" description="Disordered" evidence="1">
    <location>
        <begin position="211"/>
        <end position="241"/>
    </location>
</feature>
<sequence length="241" mass="27252">MYVWLGHQMIIRLRLLDSQMSANIVRLHGTWKSGGNDAPGCYYVTGIRLACNRGCVRSITNRFEGVPIVCAMSRRNGSLDALDSASEGLLDSTARSQLRPDLGNSESGPSRILINRIPSNLAEWFRNKESFESSESLESEDSSDTPETVRNFLLKQSEEWDREWTRKAIARGDIRPRKVSGVQHFPPGYGIGAALVSVEEYKRIQQAWIEEQRRKSQEEEKDPEEDSLMCSDQGDKDPKDT</sequence>
<proteinExistence type="predicted"/>
<dbReference type="Gramene" id="EOY03408">
    <property type="protein sequence ID" value="EOY03408"/>
    <property type="gene ID" value="TCM_018447"/>
</dbReference>
<evidence type="ECO:0000256" key="1">
    <source>
        <dbReference type="SAM" id="MobiDB-lite"/>
    </source>
</evidence>
<dbReference type="EMBL" id="CM001882">
    <property type="protein sequence ID" value="EOY03408.1"/>
    <property type="molecule type" value="Genomic_DNA"/>
</dbReference>
<dbReference type="HOGENOM" id="CLU_100790_0_0_1"/>
<name>A0A061EFI1_THECC</name>
<organism evidence="2 3">
    <name type="scientific">Theobroma cacao</name>
    <name type="common">Cacao</name>
    <name type="synonym">Cocoa</name>
    <dbReference type="NCBI Taxonomy" id="3641"/>
    <lineage>
        <taxon>Eukaryota</taxon>
        <taxon>Viridiplantae</taxon>
        <taxon>Streptophyta</taxon>
        <taxon>Embryophyta</taxon>
        <taxon>Tracheophyta</taxon>
        <taxon>Spermatophyta</taxon>
        <taxon>Magnoliopsida</taxon>
        <taxon>eudicotyledons</taxon>
        <taxon>Gunneridae</taxon>
        <taxon>Pentapetalae</taxon>
        <taxon>rosids</taxon>
        <taxon>malvids</taxon>
        <taxon>Malvales</taxon>
        <taxon>Malvaceae</taxon>
        <taxon>Byttnerioideae</taxon>
        <taxon>Theobroma</taxon>
    </lineage>
</organism>
<protein>
    <submittedName>
        <fullName evidence="2">Uncharacterized protein</fullName>
    </submittedName>
</protein>